<sequence>MSLNYICQELISGGTDTSAAVIKWSILELLHHPEMLGKAQEEMGNSCLVGEDNIVQLHYVQVVIKETFCLHPRI</sequence>
<dbReference type="GO" id="GO:0016705">
    <property type="term" value="F:oxidoreductase activity, acting on paired donors, with incorporation or reduction of molecular oxygen"/>
    <property type="evidence" value="ECO:0007669"/>
    <property type="project" value="InterPro"/>
</dbReference>
<dbReference type="Proteomes" id="UP000001514">
    <property type="component" value="Unassembled WGS sequence"/>
</dbReference>
<dbReference type="GO" id="GO:0020037">
    <property type="term" value="F:heme binding"/>
    <property type="evidence" value="ECO:0007669"/>
    <property type="project" value="InterPro"/>
</dbReference>
<organism evidence="2">
    <name type="scientific">Selaginella moellendorffii</name>
    <name type="common">Spikemoss</name>
    <dbReference type="NCBI Taxonomy" id="88036"/>
    <lineage>
        <taxon>Eukaryota</taxon>
        <taxon>Viridiplantae</taxon>
        <taxon>Streptophyta</taxon>
        <taxon>Embryophyta</taxon>
        <taxon>Tracheophyta</taxon>
        <taxon>Lycopodiopsida</taxon>
        <taxon>Selaginellales</taxon>
        <taxon>Selaginellaceae</taxon>
        <taxon>Selaginella</taxon>
    </lineage>
</organism>
<dbReference type="Gramene" id="EFJ17117">
    <property type="protein sequence ID" value="EFJ17117"/>
    <property type="gene ID" value="SELMODRAFT_115332"/>
</dbReference>
<dbReference type="SUPFAM" id="SSF48264">
    <property type="entry name" value="Cytochrome P450"/>
    <property type="match status" value="1"/>
</dbReference>
<dbReference type="PRINTS" id="PR00463">
    <property type="entry name" value="EP450I"/>
</dbReference>
<dbReference type="HOGENOM" id="CLU_2692450_0_0_1"/>
<dbReference type="GO" id="GO:0004497">
    <property type="term" value="F:monooxygenase activity"/>
    <property type="evidence" value="ECO:0007669"/>
    <property type="project" value="InterPro"/>
</dbReference>
<dbReference type="InterPro" id="IPR001128">
    <property type="entry name" value="Cyt_P450"/>
</dbReference>
<dbReference type="InParanoid" id="D8SFA3"/>
<evidence type="ECO:0008006" key="3">
    <source>
        <dbReference type="Google" id="ProtNLM"/>
    </source>
</evidence>
<protein>
    <recommendedName>
        <fullName evidence="3">Cytochrome P450-dependent monooxygenase</fullName>
    </recommendedName>
</protein>
<gene>
    <name evidence="1" type="ORF">SELMODRAFT_115332</name>
</gene>
<name>D8SFA3_SELML</name>
<reference evidence="1 2" key="1">
    <citation type="journal article" date="2011" name="Science">
        <title>The Selaginella genome identifies genetic changes associated with the evolution of vascular plants.</title>
        <authorList>
            <person name="Banks J.A."/>
            <person name="Nishiyama T."/>
            <person name="Hasebe M."/>
            <person name="Bowman J.L."/>
            <person name="Gribskov M."/>
            <person name="dePamphilis C."/>
            <person name="Albert V.A."/>
            <person name="Aono N."/>
            <person name="Aoyama T."/>
            <person name="Ambrose B.A."/>
            <person name="Ashton N.W."/>
            <person name="Axtell M.J."/>
            <person name="Barker E."/>
            <person name="Barker M.S."/>
            <person name="Bennetzen J.L."/>
            <person name="Bonawitz N.D."/>
            <person name="Chapple C."/>
            <person name="Cheng C."/>
            <person name="Correa L.G."/>
            <person name="Dacre M."/>
            <person name="DeBarry J."/>
            <person name="Dreyer I."/>
            <person name="Elias M."/>
            <person name="Engstrom E.M."/>
            <person name="Estelle M."/>
            <person name="Feng L."/>
            <person name="Finet C."/>
            <person name="Floyd S.K."/>
            <person name="Frommer W.B."/>
            <person name="Fujita T."/>
            <person name="Gramzow L."/>
            <person name="Gutensohn M."/>
            <person name="Harholt J."/>
            <person name="Hattori M."/>
            <person name="Heyl A."/>
            <person name="Hirai T."/>
            <person name="Hiwatashi Y."/>
            <person name="Ishikawa M."/>
            <person name="Iwata M."/>
            <person name="Karol K.G."/>
            <person name="Koehler B."/>
            <person name="Kolukisaoglu U."/>
            <person name="Kubo M."/>
            <person name="Kurata T."/>
            <person name="Lalonde S."/>
            <person name="Li K."/>
            <person name="Li Y."/>
            <person name="Litt A."/>
            <person name="Lyons E."/>
            <person name="Manning G."/>
            <person name="Maruyama T."/>
            <person name="Michael T.P."/>
            <person name="Mikami K."/>
            <person name="Miyazaki S."/>
            <person name="Morinaga S."/>
            <person name="Murata T."/>
            <person name="Mueller-Roeber B."/>
            <person name="Nelson D.R."/>
            <person name="Obara M."/>
            <person name="Oguri Y."/>
            <person name="Olmstead R.G."/>
            <person name="Onodera N."/>
            <person name="Petersen B.L."/>
            <person name="Pils B."/>
            <person name="Prigge M."/>
            <person name="Rensing S.A."/>
            <person name="Riano-Pachon D.M."/>
            <person name="Roberts A.W."/>
            <person name="Sato Y."/>
            <person name="Scheller H.V."/>
            <person name="Schulz B."/>
            <person name="Schulz C."/>
            <person name="Shakirov E.V."/>
            <person name="Shibagaki N."/>
            <person name="Shinohara N."/>
            <person name="Shippen D.E."/>
            <person name="Soerensen I."/>
            <person name="Sotooka R."/>
            <person name="Sugimoto N."/>
            <person name="Sugita M."/>
            <person name="Sumikawa N."/>
            <person name="Tanurdzic M."/>
            <person name="Theissen G."/>
            <person name="Ulvskov P."/>
            <person name="Wakazuki S."/>
            <person name="Weng J.K."/>
            <person name="Willats W.W."/>
            <person name="Wipf D."/>
            <person name="Wolf P.G."/>
            <person name="Yang L."/>
            <person name="Zimmer A.D."/>
            <person name="Zhu Q."/>
            <person name="Mitros T."/>
            <person name="Hellsten U."/>
            <person name="Loque D."/>
            <person name="Otillar R."/>
            <person name="Salamov A."/>
            <person name="Schmutz J."/>
            <person name="Shapiro H."/>
            <person name="Lindquist E."/>
            <person name="Lucas S."/>
            <person name="Rokhsar D."/>
            <person name="Grigoriev I.V."/>
        </authorList>
    </citation>
    <scope>NUCLEOTIDE SEQUENCE [LARGE SCALE GENOMIC DNA]</scope>
</reference>
<dbReference type="Gene3D" id="1.10.630.10">
    <property type="entry name" value="Cytochrome P450"/>
    <property type="match status" value="1"/>
</dbReference>
<dbReference type="KEGG" id="smo:SELMODRAFT_115332"/>
<evidence type="ECO:0000313" key="2">
    <source>
        <dbReference type="Proteomes" id="UP000001514"/>
    </source>
</evidence>
<dbReference type="AlphaFoldDB" id="D8SFA3"/>
<proteinExistence type="predicted"/>
<dbReference type="OMA" id="NIVQLHY"/>
<evidence type="ECO:0000313" key="1">
    <source>
        <dbReference type="EMBL" id="EFJ17117.1"/>
    </source>
</evidence>
<dbReference type="InterPro" id="IPR036396">
    <property type="entry name" value="Cyt_P450_sf"/>
</dbReference>
<dbReference type="PANTHER" id="PTHR24281">
    <property type="entry name" value="STEROID 21-HYDROXYLASE-RELATED"/>
    <property type="match status" value="1"/>
</dbReference>
<dbReference type="Pfam" id="PF00067">
    <property type="entry name" value="p450"/>
    <property type="match status" value="1"/>
</dbReference>
<dbReference type="EMBL" id="GL377616">
    <property type="protein sequence ID" value="EFJ17117.1"/>
    <property type="molecule type" value="Genomic_DNA"/>
</dbReference>
<dbReference type="GO" id="GO:0005506">
    <property type="term" value="F:iron ion binding"/>
    <property type="evidence" value="ECO:0007669"/>
    <property type="project" value="InterPro"/>
</dbReference>
<dbReference type="eggNOG" id="KOG0156">
    <property type="taxonomic scope" value="Eukaryota"/>
</dbReference>
<keyword evidence="2" id="KW-1185">Reference proteome</keyword>
<accession>D8SFA3</accession>
<dbReference type="InterPro" id="IPR002401">
    <property type="entry name" value="Cyt_P450_E_grp-I"/>
</dbReference>